<gene>
    <name evidence="2" type="ORF">RDWZM_002801</name>
</gene>
<evidence type="ECO:0000313" key="3">
    <source>
        <dbReference type="Proteomes" id="UP001142055"/>
    </source>
</evidence>
<protein>
    <submittedName>
        <fullName evidence="2">Uncharacterized protein</fullName>
    </submittedName>
</protein>
<feature type="compositionally biased region" description="Low complexity" evidence="1">
    <location>
        <begin position="89"/>
        <end position="98"/>
    </location>
</feature>
<dbReference type="EMBL" id="JAPWDV010000001">
    <property type="protein sequence ID" value="KAJ6224256.1"/>
    <property type="molecule type" value="Genomic_DNA"/>
</dbReference>
<keyword evidence="3" id="KW-1185">Reference proteome</keyword>
<organism evidence="2 3">
    <name type="scientific">Blomia tropicalis</name>
    <name type="common">Mite</name>
    <dbReference type="NCBI Taxonomy" id="40697"/>
    <lineage>
        <taxon>Eukaryota</taxon>
        <taxon>Metazoa</taxon>
        <taxon>Ecdysozoa</taxon>
        <taxon>Arthropoda</taxon>
        <taxon>Chelicerata</taxon>
        <taxon>Arachnida</taxon>
        <taxon>Acari</taxon>
        <taxon>Acariformes</taxon>
        <taxon>Sarcoptiformes</taxon>
        <taxon>Astigmata</taxon>
        <taxon>Glycyphagoidea</taxon>
        <taxon>Echimyopodidae</taxon>
        <taxon>Blomia</taxon>
    </lineage>
</organism>
<dbReference type="Proteomes" id="UP001142055">
    <property type="component" value="Chromosome 1"/>
</dbReference>
<evidence type="ECO:0000256" key="1">
    <source>
        <dbReference type="SAM" id="MobiDB-lite"/>
    </source>
</evidence>
<sequence>MYPIKERQYSRETIVIRRIDEPQMNTKYISKTPDSSECNSNSLSSASISTKEFASARSRSESSSPIMIVNDLETSSNDSISMARMYNDSSSSSTSSLKSDGETTITSDDDSTNENLTATPFSSDECTTFIDESVPIVKPKKKVTFNLIVESSEQNGQSIEDSDRDDENVTLMSYDQGGLETTEYQQEDEEQMVYIESASQQSDGKIEPLFKVITNDDGSLAIELPEVISSNQIKGWWKSMTEDSEGNTVYWKIHLISLTAMLCVCLLKRA</sequence>
<comment type="caution">
    <text evidence="2">The sequence shown here is derived from an EMBL/GenBank/DDBJ whole genome shotgun (WGS) entry which is preliminary data.</text>
</comment>
<feature type="region of interest" description="Disordered" evidence="1">
    <location>
        <begin position="85"/>
        <end position="121"/>
    </location>
</feature>
<proteinExistence type="predicted"/>
<reference evidence="2" key="1">
    <citation type="submission" date="2022-12" db="EMBL/GenBank/DDBJ databases">
        <title>Genome assemblies of Blomia tropicalis.</title>
        <authorList>
            <person name="Cui Y."/>
        </authorList>
    </citation>
    <scope>NUCLEOTIDE SEQUENCE</scope>
    <source>
        <tissue evidence="2">Adult mites</tissue>
    </source>
</reference>
<dbReference type="AlphaFoldDB" id="A0A9Q0RRY7"/>
<name>A0A9Q0RRY7_BLOTA</name>
<accession>A0A9Q0RRY7</accession>
<evidence type="ECO:0000313" key="2">
    <source>
        <dbReference type="EMBL" id="KAJ6224256.1"/>
    </source>
</evidence>